<reference evidence="5" key="1">
    <citation type="submission" date="2014-11" db="EMBL/GenBank/DDBJ databases">
        <authorList>
            <person name="Otto D Thomas"/>
            <person name="Naeem Raeece"/>
        </authorList>
    </citation>
    <scope>NUCLEOTIDE SEQUENCE</scope>
</reference>
<gene>
    <name evidence="5" type="ORF">Cvel_15148</name>
</gene>
<evidence type="ECO:0000256" key="3">
    <source>
        <dbReference type="PROSITE-ProRule" id="PRU00023"/>
    </source>
</evidence>
<dbReference type="InterPro" id="IPR051165">
    <property type="entry name" value="Multifunctional_ANK_Repeat"/>
</dbReference>
<dbReference type="EMBL" id="CDMZ01000118">
    <property type="protein sequence ID" value="CEM07118.1"/>
    <property type="molecule type" value="Genomic_DNA"/>
</dbReference>
<feature type="compositionally biased region" description="Basic residues" evidence="4">
    <location>
        <begin position="9"/>
        <end position="19"/>
    </location>
</feature>
<dbReference type="InterPro" id="IPR002110">
    <property type="entry name" value="Ankyrin_rpt"/>
</dbReference>
<dbReference type="Pfam" id="PF12796">
    <property type="entry name" value="Ank_2"/>
    <property type="match status" value="1"/>
</dbReference>
<name>A0A0G4F567_9ALVE</name>
<protein>
    <submittedName>
        <fullName evidence="5">Uncharacterized protein</fullName>
    </submittedName>
</protein>
<dbReference type="PROSITE" id="PS50297">
    <property type="entry name" value="ANK_REP_REGION"/>
    <property type="match status" value="2"/>
</dbReference>
<dbReference type="VEuPathDB" id="CryptoDB:Cvel_15148"/>
<dbReference type="PhylomeDB" id="A0A0G4F567"/>
<dbReference type="SUPFAM" id="SSF48403">
    <property type="entry name" value="Ankyrin repeat"/>
    <property type="match status" value="1"/>
</dbReference>
<evidence type="ECO:0000256" key="1">
    <source>
        <dbReference type="ARBA" id="ARBA00022737"/>
    </source>
</evidence>
<keyword evidence="1" id="KW-0677">Repeat</keyword>
<organism evidence="5">
    <name type="scientific">Chromera velia CCMP2878</name>
    <dbReference type="NCBI Taxonomy" id="1169474"/>
    <lineage>
        <taxon>Eukaryota</taxon>
        <taxon>Sar</taxon>
        <taxon>Alveolata</taxon>
        <taxon>Colpodellida</taxon>
        <taxon>Chromeraceae</taxon>
        <taxon>Chromera</taxon>
    </lineage>
</organism>
<dbReference type="PANTHER" id="PTHR24123:SF33">
    <property type="entry name" value="PROTEIN HOS4"/>
    <property type="match status" value="1"/>
</dbReference>
<dbReference type="PANTHER" id="PTHR24123">
    <property type="entry name" value="ANKYRIN REPEAT-CONTAINING"/>
    <property type="match status" value="1"/>
</dbReference>
<sequence>MPVKPLAGSKRKSSRVKKGKPPEDKTKDLTLLLRVGADVHGLHEGKNAFCRTVCAGSVETAEKLWKNAKGEGLERRSTEEGCEGSTALHYACYHQQPDMVRFLVKYAAKVDAKDEQGRTPLFRAVFKGNKEIASILLQKKAKLNSKDVHGQALMHECTKQQEGTRQR</sequence>
<evidence type="ECO:0000313" key="5">
    <source>
        <dbReference type="EMBL" id="CEM07118.1"/>
    </source>
</evidence>
<feature type="repeat" description="ANK" evidence="3">
    <location>
        <begin position="83"/>
        <end position="115"/>
    </location>
</feature>
<feature type="repeat" description="ANK" evidence="3">
    <location>
        <begin position="116"/>
        <end position="148"/>
    </location>
</feature>
<dbReference type="PROSITE" id="PS50088">
    <property type="entry name" value="ANK_REPEAT"/>
    <property type="match status" value="2"/>
</dbReference>
<dbReference type="SMART" id="SM00248">
    <property type="entry name" value="ANK"/>
    <property type="match status" value="2"/>
</dbReference>
<feature type="region of interest" description="Disordered" evidence="4">
    <location>
        <begin position="1"/>
        <end position="25"/>
    </location>
</feature>
<keyword evidence="2 3" id="KW-0040">ANK repeat</keyword>
<accession>A0A0G4F567</accession>
<dbReference type="Gene3D" id="1.25.40.20">
    <property type="entry name" value="Ankyrin repeat-containing domain"/>
    <property type="match status" value="1"/>
</dbReference>
<dbReference type="InterPro" id="IPR036770">
    <property type="entry name" value="Ankyrin_rpt-contain_sf"/>
</dbReference>
<proteinExistence type="predicted"/>
<dbReference type="AlphaFoldDB" id="A0A0G4F567"/>
<evidence type="ECO:0000256" key="4">
    <source>
        <dbReference type="SAM" id="MobiDB-lite"/>
    </source>
</evidence>
<evidence type="ECO:0000256" key="2">
    <source>
        <dbReference type="ARBA" id="ARBA00023043"/>
    </source>
</evidence>